<evidence type="ECO:0000313" key="3">
    <source>
        <dbReference type="Proteomes" id="UP000275408"/>
    </source>
</evidence>
<reference evidence="2 3" key="1">
    <citation type="journal article" date="2018" name="Sci. Rep.">
        <title>Comparative analysis of the Pocillopora damicornis genome highlights role of immune system in coral evolution.</title>
        <authorList>
            <person name="Cunning R."/>
            <person name="Bay R.A."/>
            <person name="Gillette P."/>
            <person name="Baker A.C."/>
            <person name="Traylor-Knowles N."/>
        </authorList>
    </citation>
    <scope>NUCLEOTIDE SEQUENCE [LARGE SCALE GENOMIC DNA]</scope>
    <source>
        <strain evidence="2">RSMAS</strain>
        <tissue evidence="2">Whole animal</tissue>
    </source>
</reference>
<proteinExistence type="predicted"/>
<dbReference type="OMA" id="NGECKEY"/>
<evidence type="ECO:0000256" key="1">
    <source>
        <dbReference type="SAM" id="MobiDB-lite"/>
    </source>
</evidence>
<sequence length="108" mass="12155">MAVVGSLTKGTGEVLEFRHVLLSSQHSQGRKEDFEILVHSLKKLQQDVNSCLTEIIEQEKTSETNQASKNQTTEDDDPDDSEDDLEDLDTTEKQNGAIQEPQLKKLRT</sequence>
<feature type="region of interest" description="Disordered" evidence="1">
    <location>
        <begin position="57"/>
        <end position="108"/>
    </location>
</feature>
<keyword evidence="3" id="KW-1185">Reference proteome</keyword>
<protein>
    <recommendedName>
        <fullName evidence="4">EKC/KEOPS complex subunit GON7</fullName>
    </recommendedName>
</protein>
<name>A0A3M6U8X1_POCDA</name>
<accession>A0A3M6U8X1</accession>
<organism evidence="2 3">
    <name type="scientific">Pocillopora damicornis</name>
    <name type="common">Cauliflower coral</name>
    <name type="synonym">Millepora damicornis</name>
    <dbReference type="NCBI Taxonomy" id="46731"/>
    <lineage>
        <taxon>Eukaryota</taxon>
        <taxon>Metazoa</taxon>
        <taxon>Cnidaria</taxon>
        <taxon>Anthozoa</taxon>
        <taxon>Hexacorallia</taxon>
        <taxon>Scleractinia</taxon>
        <taxon>Astrocoeniina</taxon>
        <taxon>Pocilloporidae</taxon>
        <taxon>Pocillopora</taxon>
    </lineage>
</organism>
<feature type="compositionally biased region" description="Acidic residues" evidence="1">
    <location>
        <begin position="73"/>
        <end position="89"/>
    </location>
</feature>
<dbReference type="Proteomes" id="UP000275408">
    <property type="component" value="Unassembled WGS sequence"/>
</dbReference>
<comment type="caution">
    <text evidence="2">The sequence shown here is derived from an EMBL/GenBank/DDBJ whole genome shotgun (WGS) entry which is preliminary data.</text>
</comment>
<dbReference type="EMBL" id="RCHS01002011">
    <property type="protein sequence ID" value="RMX50051.1"/>
    <property type="molecule type" value="Genomic_DNA"/>
</dbReference>
<evidence type="ECO:0000313" key="2">
    <source>
        <dbReference type="EMBL" id="RMX50051.1"/>
    </source>
</evidence>
<gene>
    <name evidence="2" type="ORF">pdam_00002856</name>
</gene>
<dbReference type="OrthoDB" id="5982211at2759"/>
<dbReference type="AlphaFoldDB" id="A0A3M6U8X1"/>
<evidence type="ECO:0008006" key="4">
    <source>
        <dbReference type="Google" id="ProtNLM"/>
    </source>
</evidence>